<keyword evidence="2" id="KW-1185">Reference proteome</keyword>
<gene>
    <name evidence="1" type="ORF">DSO57_1015763</name>
</gene>
<dbReference type="EMBL" id="QTSX02005033">
    <property type="protein sequence ID" value="KAJ9061939.1"/>
    <property type="molecule type" value="Genomic_DNA"/>
</dbReference>
<accession>A0ACC2SHT9</accession>
<sequence>MLDRELILFHTALLNQNRTRENDFDMTISIRTTNKLIMPIDYGSDKYQVYDATEIIVHEILHGMGISSSATYIRKEGVKYIGPRYFPENKNGLRTIYFGNGIYDKYLYSDGESMHDIVQSMTVKNISYRQANAYIQNIPKLPQLKKIEAFHAGNNPVYFKTKYNKTVKIQNNVDYGNSLDYLMTRISSEYSDIIQKKTLVQDWLTAPLGNNTIDILETLGYKKNPSPQREKSQLALYEEMRKYN</sequence>
<name>A0ACC2SHT9_9FUNG</name>
<dbReference type="Proteomes" id="UP001165960">
    <property type="component" value="Unassembled WGS sequence"/>
</dbReference>
<evidence type="ECO:0000313" key="1">
    <source>
        <dbReference type="EMBL" id="KAJ9061939.1"/>
    </source>
</evidence>
<comment type="caution">
    <text evidence="1">The sequence shown here is derived from an EMBL/GenBank/DDBJ whole genome shotgun (WGS) entry which is preliminary data.</text>
</comment>
<organism evidence="1 2">
    <name type="scientific">Entomophthora muscae</name>
    <dbReference type="NCBI Taxonomy" id="34485"/>
    <lineage>
        <taxon>Eukaryota</taxon>
        <taxon>Fungi</taxon>
        <taxon>Fungi incertae sedis</taxon>
        <taxon>Zoopagomycota</taxon>
        <taxon>Entomophthoromycotina</taxon>
        <taxon>Entomophthoromycetes</taxon>
        <taxon>Entomophthorales</taxon>
        <taxon>Entomophthoraceae</taxon>
        <taxon>Entomophthora</taxon>
    </lineage>
</organism>
<evidence type="ECO:0000313" key="2">
    <source>
        <dbReference type="Proteomes" id="UP001165960"/>
    </source>
</evidence>
<proteinExistence type="predicted"/>
<reference evidence="1" key="1">
    <citation type="submission" date="2022-04" db="EMBL/GenBank/DDBJ databases">
        <title>Genome of the entomopathogenic fungus Entomophthora muscae.</title>
        <authorList>
            <person name="Elya C."/>
            <person name="Lovett B.R."/>
            <person name="Lee E."/>
            <person name="Macias A.M."/>
            <person name="Hajek A.E."/>
            <person name="De Bivort B.L."/>
            <person name="Kasson M.T."/>
            <person name="De Fine Licht H.H."/>
            <person name="Stajich J.E."/>
        </authorList>
    </citation>
    <scope>NUCLEOTIDE SEQUENCE</scope>
    <source>
        <strain evidence="1">Berkeley</strain>
    </source>
</reference>
<protein>
    <submittedName>
        <fullName evidence="1">Uncharacterized protein</fullName>
    </submittedName>
</protein>